<keyword evidence="6" id="KW-0812">Transmembrane</keyword>
<evidence type="ECO:0000256" key="6">
    <source>
        <dbReference type="SAM" id="Phobius"/>
    </source>
</evidence>
<dbReference type="SUPFAM" id="SSF51905">
    <property type="entry name" value="FAD/NAD(P)-binding domain"/>
    <property type="match status" value="1"/>
</dbReference>
<dbReference type="InterPro" id="IPR038220">
    <property type="entry name" value="PHOX_C_sf"/>
</dbReference>
<keyword evidence="4" id="KW-0274">FAD</keyword>
<protein>
    <submittedName>
        <fullName evidence="9">Phenol 2-monooxygenase</fullName>
    </submittedName>
</protein>
<dbReference type="InterPro" id="IPR050641">
    <property type="entry name" value="RIFMO-like"/>
</dbReference>
<feature type="domain" description="FAD-binding" evidence="7">
    <location>
        <begin position="6"/>
        <end position="128"/>
    </location>
</feature>
<dbReference type="PANTHER" id="PTHR43004:SF19">
    <property type="entry name" value="BINDING MONOOXYGENASE, PUTATIVE (JCVI)-RELATED"/>
    <property type="match status" value="1"/>
</dbReference>
<dbReference type="OrthoDB" id="1716816at2759"/>
<evidence type="ECO:0000256" key="5">
    <source>
        <dbReference type="ARBA" id="ARBA00023002"/>
    </source>
</evidence>
<keyword evidence="6" id="KW-0472">Membrane</keyword>
<dbReference type="PRINTS" id="PR00420">
    <property type="entry name" value="RNGMNOXGNASE"/>
</dbReference>
<keyword evidence="5" id="KW-0560">Oxidoreductase</keyword>
<dbReference type="InterPro" id="IPR036188">
    <property type="entry name" value="FAD/NAD-bd_sf"/>
</dbReference>
<comment type="caution">
    <text evidence="9">The sequence shown here is derived from an EMBL/GenBank/DDBJ whole genome shotgun (WGS) entry which is preliminary data.</text>
</comment>
<keyword evidence="6" id="KW-1133">Transmembrane helix</keyword>
<dbReference type="Pfam" id="PF01494">
    <property type="entry name" value="FAD_binding_3"/>
    <property type="match status" value="2"/>
</dbReference>
<dbReference type="Pfam" id="PF07976">
    <property type="entry name" value="Phe_hydrox_dim"/>
    <property type="match status" value="1"/>
</dbReference>
<comment type="similarity">
    <text evidence="2">Belongs to the PheA/TfdB FAD monooxygenase family.</text>
</comment>
<keyword evidence="9" id="KW-0503">Monooxygenase</keyword>
<dbReference type="SUPFAM" id="SSF52833">
    <property type="entry name" value="Thioredoxin-like"/>
    <property type="match status" value="1"/>
</dbReference>
<dbReference type="GO" id="GO:0071949">
    <property type="term" value="F:FAD binding"/>
    <property type="evidence" value="ECO:0007669"/>
    <property type="project" value="InterPro"/>
</dbReference>
<keyword evidence="3" id="KW-0285">Flavoprotein</keyword>
<dbReference type="Proteomes" id="UP000623467">
    <property type="component" value="Unassembled WGS sequence"/>
</dbReference>
<evidence type="ECO:0000313" key="10">
    <source>
        <dbReference type="Proteomes" id="UP000623467"/>
    </source>
</evidence>
<keyword evidence="10" id="KW-1185">Reference proteome</keyword>
<feature type="domain" description="FAD-binding" evidence="7">
    <location>
        <begin position="185"/>
        <end position="383"/>
    </location>
</feature>
<dbReference type="SUPFAM" id="SSF54373">
    <property type="entry name" value="FAD-linked reductases, C-terminal domain"/>
    <property type="match status" value="1"/>
</dbReference>
<evidence type="ECO:0000259" key="8">
    <source>
        <dbReference type="Pfam" id="PF07976"/>
    </source>
</evidence>
<name>A0A8H7DBU5_9AGAR</name>
<evidence type="ECO:0000256" key="2">
    <source>
        <dbReference type="ARBA" id="ARBA00007801"/>
    </source>
</evidence>
<evidence type="ECO:0000256" key="3">
    <source>
        <dbReference type="ARBA" id="ARBA00022630"/>
    </source>
</evidence>
<evidence type="ECO:0000259" key="7">
    <source>
        <dbReference type="Pfam" id="PF01494"/>
    </source>
</evidence>
<dbReference type="InterPro" id="IPR036249">
    <property type="entry name" value="Thioredoxin-like_sf"/>
</dbReference>
<evidence type="ECO:0000256" key="4">
    <source>
        <dbReference type="ARBA" id="ARBA00022827"/>
    </source>
</evidence>
<feature type="domain" description="Phenol hydroxylase-like C-terminal dimerisation" evidence="8">
    <location>
        <begin position="423"/>
        <end position="588"/>
    </location>
</feature>
<dbReference type="Gene3D" id="3.50.50.60">
    <property type="entry name" value="FAD/NAD(P)-binding domain"/>
    <property type="match status" value="1"/>
</dbReference>
<dbReference type="PANTHER" id="PTHR43004">
    <property type="entry name" value="TRK SYSTEM POTASSIUM UPTAKE PROTEIN"/>
    <property type="match status" value="1"/>
</dbReference>
<dbReference type="AlphaFoldDB" id="A0A8H7DBU5"/>
<sequence length="592" mass="66208">MNTSTTDVLIIGAGPAGLMAALVLSLMKVRVRLLDRRLPHEASGQADGIQPRMIEIWESLGIGRDLRDRSEHVHRMATYKPTAEGTGIRLASQMDNIPVPSARYQYEILARIDIIEQILAERLKAEGVLVESPVIPISLEVEDKPGDPYPVKINVAQLNPQVLENQKISQEARGSPESFDGLVENFHNISAKFIIGCDGGKSWTRKQLNIAMEGNQTDLDWGVMDFTPRTNFPTPRAKNIIQSPLAGALGYLPRPERAARVYVMLGEGREEREIPRSETINIIAERLRRGFAPYEMEAEDVTWCSIFRVSQRVAERFSGYGRIFIAGDACHTHSPKAGQGANASMSDTFNLAWKLGYVVHQHAKQHILDTYEQERRPHSLKLIELDRKIFRLFGGQTVTPEEYTNLWQEQIMFASGIGIRYNSLLIDNSGQSLSPGLIIGERLPTLEVIRTEDWRPLNLHDICPFNGKFRLFVLPGSILEGHTVARLAEFLYSLSTMELPTELLETYLIIDNNTSVAVESIAAAVIWQGGYHNRIFFGQNSNSRGLYSTFGVLGDKIAFLVRPDNHVCAIVPLAEAGTRDIAQYFNSWIGSS</sequence>
<evidence type="ECO:0000313" key="9">
    <source>
        <dbReference type="EMBL" id="KAF7367107.1"/>
    </source>
</evidence>
<evidence type="ECO:0000256" key="1">
    <source>
        <dbReference type="ARBA" id="ARBA00001974"/>
    </source>
</evidence>
<dbReference type="InterPro" id="IPR012941">
    <property type="entry name" value="Phe_hydrox_C_dim_dom"/>
</dbReference>
<dbReference type="Gene3D" id="3.40.30.20">
    <property type="match status" value="1"/>
</dbReference>
<proteinExistence type="inferred from homology"/>
<dbReference type="EMBL" id="JACAZH010000006">
    <property type="protein sequence ID" value="KAF7367107.1"/>
    <property type="molecule type" value="Genomic_DNA"/>
</dbReference>
<gene>
    <name evidence="9" type="ORF">MSAN_00970300</name>
</gene>
<organism evidence="9 10">
    <name type="scientific">Mycena sanguinolenta</name>
    <dbReference type="NCBI Taxonomy" id="230812"/>
    <lineage>
        <taxon>Eukaryota</taxon>
        <taxon>Fungi</taxon>
        <taxon>Dikarya</taxon>
        <taxon>Basidiomycota</taxon>
        <taxon>Agaricomycotina</taxon>
        <taxon>Agaricomycetes</taxon>
        <taxon>Agaricomycetidae</taxon>
        <taxon>Agaricales</taxon>
        <taxon>Marasmiineae</taxon>
        <taxon>Mycenaceae</taxon>
        <taxon>Mycena</taxon>
    </lineage>
</organism>
<reference evidence="9" key="1">
    <citation type="submission" date="2020-05" db="EMBL/GenBank/DDBJ databases">
        <title>Mycena genomes resolve the evolution of fungal bioluminescence.</title>
        <authorList>
            <person name="Tsai I.J."/>
        </authorList>
    </citation>
    <scope>NUCLEOTIDE SEQUENCE</scope>
    <source>
        <strain evidence="9">160909Yilan</strain>
    </source>
</reference>
<dbReference type="InterPro" id="IPR002938">
    <property type="entry name" value="FAD-bd"/>
</dbReference>
<comment type="cofactor">
    <cofactor evidence="1">
        <name>FAD</name>
        <dbReference type="ChEBI" id="CHEBI:57692"/>
    </cofactor>
</comment>
<dbReference type="GO" id="GO:0016709">
    <property type="term" value="F:oxidoreductase activity, acting on paired donors, with incorporation or reduction of molecular oxygen, NAD(P)H as one donor, and incorporation of one atom of oxygen"/>
    <property type="evidence" value="ECO:0007669"/>
    <property type="project" value="UniProtKB-ARBA"/>
</dbReference>
<dbReference type="Gene3D" id="3.30.9.10">
    <property type="entry name" value="D-Amino Acid Oxidase, subunit A, domain 2"/>
    <property type="match status" value="1"/>
</dbReference>
<accession>A0A8H7DBU5</accession>
<feature type="transmembrane region" description="Helical" evidence="6">
    <location>
        <begin position="6"/>
        <end position="27"/>
    </location>
</feature>